<reference evidence="1" key="1">
    <citation type="submission" date="2018-05" db="EMBL/GenBank/DDBJ databases">
        <authorList>
            <person name="Lanie J.A."/>
            <person name="Ng W.-L."/>
            <person name="Kazmierczak K.M."/>
            <person name="Andrzejewski T.M."/>
            <person name="Davidsen T.M."/>
            <person name="Wayne K.J."/>
            <person name="Tettelin H."/>
            <person name="Glass J.I."/>
            <person name="Rusch D."/>
            <person name="Podicherti R."/>
            <person name="Tsui H.-C.T."/>
            <person name="Winkler M.E."/>
        </authorList>
    </citation>
    <scope>NUCLEOTIDE SEQUENCE</scope>
</reference>
<organism evidence="1">
    <name type="scientific">marine metagenome</name>
    <dbReference type="NCBI Taxonomy" id="408172"/>
    <lineage>
        <taxon>unclassified sequences</taxon>
        <taxon>metagenomes</taxon>
        <taxon>ecological metagenomes</taxon>
    </lineage>
</organism>
<name>A0A382PB78_9ZZZZ</name>
<dbReference type="AlphaFoldDB" id="A0A382PB78"/>
<feature type="non-terminal residue" evidence="1">
    <location>
        <position position="56"/>
    </location>
</feature>
<protein>
    <submittedName>
        <fullName evidence="1">Uncharacterized protein</fullName>
    </submittedName>
</protein>
<gene>
    <name evidence="1" type="ORF">METZ01_LOCUS323497</name>
</gene>
<accession>A0A382PB78</accession>
<proteinExistence type="predicted"/>
<feature type="non-terminal residue" evidence="1">
    <location>
        <position position="1"/>
    </location>
</feature>
<evidence type="ECO:0000313" key="1">
    <source>
        <dbReference type="EMBL" id="SVC70643.1"/>
    </source>
</evidence>
<sequence>GSTFILSRLGYSMSLLIQKLVLDRGFYNPRYSIPLVMKVGKWCRPESAATFSNVGV</sequence>
<dbReference type="EMBL" id="UINC01106170">
    <property type="protein sequence ID" value="SVC70643.1"/>
    <property type="molecule type" value="Genomic_DNA"/>
</dbReference>